<protein>
    <submittedName>
        <fullName evidence="1">Uncharacterized protein</fullName>
    </submittedName>
</protein>
<sequence>MQGEVALTKCQEINPHMHMGSNCNYGWISDREEMAMAKIVLYIVITAVRNTSFNPNSGKPLDWTEADNPYLMVPLLTAPNP</sequence>
<proteinExistence type="predicted"/>
<evidence type="ECO:0000313" key="1">
    <source>
        <dbReference type="EMBL" id="KAJ7424101.1"/>
    </source>
</evidence>
<keyword evidence="2" id="KW-1185">Reference proteome</keyword>
<name>A0ABQ9DKH6_9PASS</name>
<reference evidence="1" key="1">
    <citation type="submission" date="2019-10" db="EMBL/GenBank/DDBJ databases">
        <authorList>
            <person name="Soares A.E.R."/>
            <person name="Aleixo A."/>
            <person name="Schneider P."/>
            <person name="Miyaki C.Y."/>
            <person name="Schneider M.P."/>
            <person name="Mello C."/>
            <person name="Vasconcelos A.T.R."/>
        </authorList>
    </citation>
    <scope>NUCLEOTIDE SEQUENCE</scope>
    <source>
        <tissue evidence="1">Muscle</tissue>
    </source>
</reference>
<gene>
    <name evidence="1" type="ORF">WISP_30409</name>
</gene>
<dbReference type="EMBL" id="WHWB01032738">
    <property type="protein sequence ID" value="KAJ7424101.1"/>
    <property type="molecule type" value="Genomic_DNA"/>
</dbReference>
<organism evidence="1 2">
    <name type="scientific">Willisornis vidua</name>
    <name type="common">Xingu scale-backed antbird</name>
    <dbReference type="NCBI Taxonomy" id="1566151"/>
    <lineage>
        <taxon>Eukaryota</taxon>
        <taxon>Metazoa</taxon>
        <taxon>Chordata</taxon>
        <taxon>Craniata</taxon>
        <taxon>Vertebrata</taxon>
        <taxon>Euteleostomi</taxon>
        <taxon>Archelosauria</taxon>
        <taxon>Archosauria</taxon>
        <taxon>Dinosauria</taxon>
        <taxon>Saurischia</taxon>
        <taxon>Theropoda</taxon>
        <taxon>Coelurosauria</taxon>
        <taxon>Aves</taxon>
        <taxon>Neognathae</taxon>
        <taxon>Neoaves</taxon>
        <taxon>Telluraves</taxon>
        <taxon>Australaves</taxon>
        <taxon>Passeriformes</taxon>
        <taxon>Thamnophilidae</taxon>
        <taxon>Willisornis</taxon>
    </lineage>
</organism>
<accession>A0ABQ9DKH6</accession>
<evidence type="ECO:0000313" key="2">
    <source>
        <dbReference type="Proteomes" id="UP001145742"/>
    </source>
</evidence>
<dbReference type="Proteomes" id="UP001145742">
    <property type="component" value="Unassembled WGS sequence"/>
</dbReference>
<comment type="caution">
    <text evidence="1">The sequence shown here is derived from an EMBL/GenBank/DDBJ whole genome shotgun (WGS) entry which is preliminary data.</text>
</comment>